<gene>
    <name evidence="1" type="ORF">SCOCK_30136</name>
</gene>
<keyword evidence="2" id="KW-1185">Reference proteome</keyword>
<organism evidence="1 2">
    <name type="scientific">Actinacidiphila cocklensis</name>
    <dbReference type="NCBI Taxonomy" id="887465"/>
    <lineage>
        <taxon>Bacteria</taxon>
        <taxon>Bacillati</taxon>
        <taxon>Actinomycetota</taxon>
        <taxon>Actinomycetes</taxon>
        <taxon>Kitasatosporales</taxon>
        <taxon>Streptomycetaceae</taxon>
        <taxon>Actinacidiphila</taxon>
    </lineage>
</organism>
<evidence type="ECO:0000313" key="2">
    <source>
        <dbReference type="Proteomes" id="UP001152519"/>
    </source>
</evidence>
<name>A0A9W4DRH8_9ACTN</name>
<dbReference type="AlphaFoldDB" id="A0A9W4DRH8"/>
<comment type="caution">
    <text evidence="1">The sequence shown here is derived from an EMBL/GenBank/DDBJ whole genome shotgun (WGS) entry which is preliminary data.</text>
</comment>
<reference evidence="1" key="1">
    <citation type="submission" date="2021-05" db="EMBL/GenBank/DDBJ databases">
        <authorList>
            <person name="Arsene-Ploetze F."/>
        </authorList>
    </citation>
    <scope>NUCLEOTIDE SEQUENCE</scope>
    <source>
        <strain evidence="1">DSM 42138</strain>
    </source>
</reference>
<protein>
    <submittedName>
        <fullName evidence="1">Uncharacterized protein</fullName>
    </submittedName>
</protein>
<accession>A0A9W4DRH8</accession>
<evidence type="ECO:0000313" key="1">
    <source>
        <dbReference type="EMBL" id="CAG6394903.1"/>
    </source>
</evidence>
<dbReference type="EMBL" id="CAJSLV010000059">
    <property type="protein sequence ID" value="CAG6394903.1"/>
    <property type="molecule type" value="Genomic_DNA"/>
</dbReference>
<sequence length="206" mass="22776">MIRFEERYGGLCYQLLSTNGMEHGLDGDASVIRSDDGWIVASIIDGDQTWPVNVLLDGRTVMTLAGRPRIINSSLDQRLASHAQLARVRRRPHVALGLVTPPGQEPAIDGTGLPAIDAAATGPADRWWGDDEAAVHLEACKWWGSEDFWVVRCFTHRAEDLPALVEASRRALPGAAWRDEKWCTLCSQARRPEQPCLPETDSTTHI</sequence>
<dbReference type="Proteomes" id="UP001152519">
    <property type="component" value="Unassembled WGS sequence"/>
</dbReference>
<proteinExistence type="predicted"/>